<accession>A0ABD0SEB9</accession>
<comment type="caution">
    <text evidence="2">The sequence shown here is derived from an EMBL/GenBank/DDBJ whole genome shotgun (WGS) entry which is preliminary data.</text>
</comment>
<feature type="region of interest" description="Disordered" evidence="1">
    <location>
        <begin position="241"/>
        <end position="365"/>
    </location>
</feature>
<dbReference type="EMBL" id="JBEDNZ010000023">
    <property type="protein sequence ID" value="KAL0811634.1"/>
    <property type="molecule type" value="Genomic_DNA"/>
</dbReference>
<name>A0ABD0SEB9_LOXSC</name>
<evidence type="ECO:0000256" key="1">
    <source>
        <dbReference type="SAM" id="MobiDB-lite"/>
    </source>
</evidence>
<dbReference type="Proteomes" id="UP001549921">
    <property type="component" value="Unassembled WGS sequence"/>
</dbReference>
<sequence length="365" mass="41275">MYYKVFIVTLAAVSVSSRPQSGNFQVQRQLQIVPVERTVFSESFVQNREVGANNRRDAASNQFVNAEVRDIQIDVRETTPKIEIYQYVNPNTEVFVSNNLNPTEDIRNGALPSNFSPQFDNIRREDNRNGAVTSNFNPEVDIIRSEDRTSEFFNTNNPNNSTSKEFIKPLQPNQRQNSQNTGNRENLPVNNVQNNLTPNMTNSNQNLYTNAANSLRSRPQQNNQFPQYNNINYNQVPNIVRDKTSSNTHNNNYNQTYTTNPDYRSNGNSNDQNRRTVSDRANVSNGRPSNSSFYSERPVLAKPDQVKTSEDDQNEDGDKWVWGYSNATESGITGTTPDLDDRANFDGGSCPSGKAKIGDKCVDKD</sequence>
<feature type="compositionally biased region" description="Basic and acidic residues" evidence="1">
    <location>
        <begin position="356"/>
        <end position="365"/>
    </location>
</feature>
<evidence type="ECO:0008006" key="4">
    <source>
        <dbReference type="Google" id="ProtNLM"/>
    </source>
</evidence>
<protein>
    <recommendedName>
        <fullName evidence="4">GATA zinc finger domain-containing protein 14-like</fullName>
    </recommendedName>
</protein>
<gene>
    <name evidence="2" type="ORF">ABMA28_009086</name>
</gene>
<evidence type="ECO:0000313" key="3">
    <source>
        <dbReference type="Proteomes" id="UP001549921"/>
    </source>
</evidence>
<proteinExistence type="predicted"/>
<feature type="compositionally biased region" description="Low complexity" evidence="1">
    <location>
        <begin position="151"/>
        <end position="163"/>
    </location>
</feature>
<evidence type="ECO:0000313" key="2">
    <source>
        <dbReference type="EMBL" id="KAL0811634.1"/>
    </source>
</evidence>
<feature type="region of interest" description="Disordered" evidence="1">
    <location>
        <begin position="147"/>
        <end position="206"/>
    </location>
</feature>
<organism evidence="2 3">
    <name type="scientific">Loxostege sticticalis</name>
    <name type="common">Beet webworm moth</name>
    <dbReference type="NCBI Taxonomy" id="481309"/>
    <lineage>
        <taxon>Eukaryota</taxon>
        <taxon>Metazoa</taxon>
        <taxon>Ecdysozoa</taxon>
        <taxon>Arthropoda</taxon>
        <taxon>Hexapoda</taxon>
        <taxon>Insecta</taxon>
        <taxon>Pterygota</taxon>
        <taxon>Neoptera</taxon>
        <taxon>Endopterygota</taxon>
        <taxon>Lepidoptera</taxon>
        <taxon>Glossata</taxon>
        <taxon>Ditrysia</taxon>
        <taxon>Pyraloidea</taxon>
        <taxon>Crambidae</taxon>
        <taxon>Pyraustinae</taxon>
        <taxon>Loxostege</taxon>
    </lineage>
</organism>
<feature type="compositionally biased region" description="Polar residues" evidence="1">
    <location>
        <begin position="261"/>
        <end position="271"/>
    </location>
</feature>
<reference evidence="2 3" key="1">
    <citation type="submission" date="2024-06" db="EMBL/GenBank/DDBJ databases">
        <title>A chromosome-level genome assembly of beet webworm, Loxostege sticticalis.</title>
        <authorList>
            <person name="Zhang Y."/>
        </authorList>
    </citation>
    <scope>NUCLEOTIDE SEQUENCE [LARGE SCALE GENOMIC DNA]</scope>
    <source>
        <strain evidence="2">AQ028</strain>
        <tissue evidence="2">Male pupae</tissue>
    </source>
</reference>
<feature type="compositionally biased region" description="Polar residues" evidence="1">
    <location>
        <begin position="171"/>
        <end position="206"/>
    </location>
</feature>
<feature type="compositionally biased region" description="Polar residues" evidence="1">
    <location>
        <begin position="279"/>
        <end position="294"/>
    </location>
</feature>
<feature type="compositionally biased region" description="Polar residues" evidence="1">
    <location>
        <begin position="325"/>
        <end position="336"/>
    </location>
</feature>
<dbReference type="AlphaFoldDB" id="A0ABD0SEB9"/>
<feature type="compositionally biased region" description="Low complexity" evidence="1">
    <location>
        <begin position="245"/>
        <end position="260"/>
    </location>
</feature>